<evidence type="ECO:0000259" key="1">
    <source>
        <dbReference type="Pfam" id="PF12867"/>
    </source>
</evidence>
<evidence type="ECO:0000313" key="2">
    <source>
        <dbReference type="EMBL" id="PIB76550.1"/>
    </source>
</evidence>
<dbReference type="OrthoDB" id="5022306at2"/>
<proteinExistence type="predicted"/>
<dbReference type="STRING" id="85968.GCA_900073015_03198"/>
<evidence type="ECO:0000313" key="3">
    <source>
        <dbReference type="Proteomes" id="UP000230551"/>
    </source>
</evidence>
<organism evidence="2 3">
    <name type="scientific">Mycolicibacterium brumae</name>
    <dbReference type="NCBI Taxonomy" id="85968"/>
    <lineage>
        <taxon>Bacteria</taxon>
        <taxon>Bacillati</taxon>
        <taxon>Actinomycetota</taxon>
        <taxon>Actinomycetes</taxon>
        <taxon>Mycobacteriales</taxon>
        <taxon>Mycobacteriaceae</taxon>
        <taxon>Mycolicibacterium</taxon>
    </lineage>
</organism>
<keyword evidence="3" id="KW-1185">Reference proteome</keyword>
<dbReference type="Proteomes" id="UP000230551">
    <property type="component" value="Unassembled WGS sequence"/>
</dbReference>
<dbReference type="AlphaFoldDB" id="A0A2G5PEK3"/>
<accession>A0A2G5PEK3</accession>
<dbReference type="EMBL" id="PDCN02000004">
    <property type="protein sequence ID" value="PIB76550.1"/>
    <property type="molecule type" value="Genomic_DNA"/>
</dbReference>
<feature type="domain" description="DinB-like" evidence="1">
    <location>
        <begin position="20"/>
        <end position="171"/>
    </location>
</feature>
<sequence length="183" mass="20862">MTTPPPDAGSTDPLALLRWQFDLTWSLFEYHLERLEPDDFLWESTANCWTMRPGQGGGWTPDWADVEPAIVPVPTIGWLSWHLGWWWSVAIDHARGRIPRDRADISWPGPGAATIEWLRGMHAEWTNVLDTLGAEDLERTATFPWQEESRHSVAHMVAWVNSELMKNVAEIGQLRLLRAADGK</sequence>
<dbReference type="SUPFAM" id="SSF109854">
    <property type="entry name" value="DinB/YfiT-like putative metalloenzymes"/>
    <property type="match status" value="1"/>
</dbReference>
<reference evidence="2 3" key="1">
    <citation type="journal article" date="2017" name="Infect. Genet. Evol.">
        <title>The new phylogeny of the genus Mycobacterium: The old and the news.</title>
        <authorList>
            <person name="Tortoli E."/>
            <person name="Fedrizzi T."/>
            <person name="Meehan C.J."/>
            <person name="Trovato A."/>
            <person name="Grottola A."/>
            <person name="Giacobazzi E."/>
            <person name="Serpini G.F."/>
            <person name="Tagliazucchi S."/>
            <person name="Fabio A."/>
            <person name="Bettua C."/>
            <person name="Bertorelli R."/>
            <person name="Frascaro F."/>
            <person name="De Sanctis V."/>
            <person name="Pecorari M."/>
            <person name="Jousson O."/>
            <person name="Segata N."/>
            <person name="Cirillo D.M."/>
        </authorList>
    </citation>
    <scope>NUCLEOTIDE SEQUENCE [LARGE SCALE GENOMIC DNA]</scope>
    <source>
        <strain evidence="2 3">CIP1034565</strain>
    </source>
</reference>
<dbReference type="InterPro" id="IPR024775">
    <property type="entry name" value="DinB-like"/>
</dbReference>
<dbReference type="RefSeq" id="WP_090591741.1">
    <property type="nucleotide sequence ID" value="NZ_CP104302.1"/>
</dbReference>
<protein>
    <submittedName>
        <fullName evidence="2">DinB family protein</fullName>
    </submittedName>
</protein>
<dbReference type="Pfam" id="PF12867">
    <property type="entry name" value="DinB_2"/>
    <property type="match status" value="1"/>
</dbReference>
<dbReference type="Gene3D" id="1.20.120.450">
    <property type="entry name" value="dinb family like domain"/>
    <property type="match status" value="1"/>
</dbReference>
<dbReference type="InterPro" id="IPR034660">
    <property type="entry name" value="DinB/YfiT-like"/>
</dbReference>
<comment type="caution">
    <text evidence="2">The sequence shown here is derived from an EMBL/GenBank/DDBJ whole genome shotgun (WGS) entry which is preliminary data.</text>
</comment>
<name>A0A2G5PEK3_9MYCO</name>
<gene>
    <name evidence="2" type="ORF">CQY22_005405</name>
</gene>